<evidence type="ECO:0000313" key="1">
    <source>
        <dbReference type="EMBL" id="KAI4860997.1"/>
    </source>
</evidence>
<accession>A0ACB9YP68</accession>
<sequence length="135" mass="13980">MKAAVFLSAMFGTLASATLWAQFCDDTACNENCGISVDIGNADCLAHQGNRRGIKIHGSTFPGHYQLVFSPGPTCDCQNDCIAIPGSGAPSCIDITGNAVAQSFRFQQTTCLAKEGGPGVGNNCKPSKSGTAFRA</sequence>
<evidence type="ECO:0000313" key="2">
    <source>
        <dbReference type="Proteomes" id="UP001497700"/>
    </source>
</evidence>
<gene>
    <name evidence="1" type="ORF">F4820DRAFT_452336</name>
</gene>
<protein>
    <submittedName>
        <fullName evidence="1">Uncharacterized protein</fullName>
    </submittedName>
</protein>
<dbReference type="EMBL" id="MU393565">
    <property type="protein sequence ID" value="KAI4860997.1"/>
    <property type="molecule type" value="Genomic_DNA"/>
</dbReference>
<proteinExistence type="predicted"/>
<name>A0ACB9YP68_9PEZI</name>
<reference evidence="1 2" key="1">
    <citation type="journal article" date="2022" name="New Phytol.">
        <title>Ecological generalism drives hyperdiversity of secondary metabolite gene clusters in xylarialean endophytes.</title>
        <authorList>
            <person name="Franco M.E.E."/>
            <person name="Wisecaver J.H."/>
            <person name="Arnold A.E."/>
            <person name="Ju Y.M."/>
            <person name="Slot J.C."/>
            <person name="Ahrendt S."/>
            <person name="Moore L.P."/>
            <person name="Eastman K.E."/>
            <person name="Scott K."/>
            <person name="Konkel Z."/>
            <person name="Mondo S.J."/>
            <person name="Kuo A."/>
            <person name="Hayes R.D."/>
            <person name="Haridas S."/>
            <person name="Andreopoulos B."/>
            <person name="Riley R."/>
            <person name="LaButti K."/>
            <person name="Pangilinan J."/>
            <person name="Lipzen A."/>
            <person name="Amirebrahimi M."/>
            <person name="Yan J."/>
            <person name="Adam C."/>
            <person name="Keymanesh K."/>
            <person name="Ng V."/>
            <person name="Louie K."/>
            <person name="Northen T."/>
            <person name="Drula E."/>
            <person name="Henrissat B."/>
            <person name="Hsieh H.M."/>
            <person name="Youens-Clark K."/>
            <person name="Lutzoni F."/>
            <person name="Miadlikowska J."/>
            <person name="Eastwood D.C."/>
            <person name="Hamelin R.C."/>
            <person name="Grigoriev I.V."/>
            <person name="U'Ren J.M."/>
        </authorList>
    </citation>
    <scope>NUCLEOTIDE SEQUENCE [LARGE SCALE GENOMIC DNA]</scope>
    <source>
        <strain evidence="1 2">CBS 119005</strain>
    </source>
</reference>
<comment type="caution">
    <text evidence="1">The sequence shown here is derived from an EMBL/GenBank/DDBJ whole genome shotgun (WGS) entry which is preliminary data.</text>
</comment>
<organism evidence="1 2">
    <name type="scientific">Hypoxylon rubiginosum</name>
    <dbReference type="NCBI Taxonomy" id="110542"/>
    <lineage>
        <taxon>Eukaryota</taxon>
        <taxon>Fungi</taxon>
        <taxon>Dikarya</taxon>
        <taxon>Ascomycota</taxon>
        <taxon>Pezizomycotina</taxon>
        <taxon>Sordariomycetes</taxon>
        <taxon>Xylariomycetidae</taxon>
        <taxon>Xylariales</taxon>
        <taxon>Hypoxylaceae</taxon>
        <taxon>Hypoxylon</taxon>
    </lineage>
</organism>
<dbReference type="Proteomes" id="UP001497700">
    <property type="component" value="Unassembled WGS sequence"/>
</dbReference>
<keyword evidence="2" id="KW-1185">Reference proteome</keyword>